<evidence type="ECO:0000256" key="1">
    <source>
        <dbReference type="SAM" id="Phobius"/>
    </source>
</evidence>
<evidence type="ECO:0000313" key="4">
    <source>
        <dbReference type="Proteomes" id="UP000238634"/>
    </source>
</evidence>
<reference evidence="3 4" key="2">
    <citation type="submission" date="2018-03" db="EMBL/GenBank/DDBJ databases">
        <title>The ancient ancestry and fast evolution of plastids.</title>
        <authorList>
            <person name="Moore K.R."/>
            <person name="Magnabosco C."/>
            <person name="Momper L."/>
            <person name="Gold D.A."/>
            <person name="Bosak T."/>
            <person name="Fournier G.P."/>
        </authorList>
    </citation>
    <scope>NUCLEOTIDE SEQUENCE [LARGE SCALE GENOMIC DNA]</scope>
    <source>
        <strain evidence="3 4">ULC007</strain>
    </source>
</reference>
<keyword evidence="1" id="KW-0472">Membrane</keyword>
<dbReference type="Gene3D" id="1.20.1260.10">
    <property type="match status" value="1"/>
</dbReference>
<evidence type="ECO:0000259" key="2">
    <source>
        <dbReference type="Pfam" id="PF03713"/>
    </source>
</evidence>
<dbReference type="Pfam" id="PF03713">
    <property type="entry name" value="DUF305"/>
    <property type="match status" value="1"/>
</dbReference>
<feature type="domain" description="DUF305" evidence="2">
    <location>
        <begin position="80"/>
        <end position="243"/>
    </location>
</feature>
<name>A0A2T1D945_9CYAN</name>
<comment type="caution">
    <text evidence="3">The sequence shown here is derived from an EMBL/GenBank/DDBJ whole genome shotgun (WGS) entry which is preliminary data.</text>
</comment>
<evidence type="ECO:0000313" key="3">
    <source>
        <dbReference type="EMBL" id="PSB16973.1"/>
    </source>
</evidence>
<dbReference type="Proteomes" id="UP000238634">
    <property type="component" value="Unassembled WGS sequence"/>
</dbReference>
<accession>A0A2T1D945</accession>
<dbReference type="InterPro" id="IPR012347">
    <property type="entry name" value="Ferritin-like"/>
</dbReference>
<dbReference type="EMBL" id="PVWG01000034">
    <property type="protein sequence ID" value="PSB16973.1"/>
    <property type="molecule type" value="Genomic_DNA"/>
</dbReference>
<keyword evidence="1" id="KW-0812">Transmembrane</keyword>
<organism evidence="3 4">
    <name type="scientific">Phormidesmis priestleyi ULC007</name>
    <dbReference type="NCBI Taxonomy" id="1920490"/>
    <lineage>
        <taxon>Bacteria</taxon>
        <taxon>Bacillati</taxon>
        <taxon>Cyanobacteriota</taxon>
        <taxon>Cyanophyceae</taxon>
        <taxon>Leptolyngbyales</taxon>
        <taxon>Leptolyngbyaceae</taxon>
        <taxon>Phormidesmis</taxon>
    </lineage>
</organism>
<dbReference type="AlphaFoldDB" id="A0A2T1D945"/>
<keyword evidence="4" id="KW-1185">Reference proteome</keyword>
<dbReference type="PANTHER" id="PTHR36933">
    <property type="entry name" value="SLL0788 PROTEIN"/>
    <property type="match status" value="1"/>
</dbReference>
<sequence length="250" mass="27499">MKANKLSHQKPLLYGLIGLTMGAVLASLIVYNVRPKPPSSVNSSTVPGNISAREVISPQSSPTSAPTSIPRMPGMMAQADQHFIVMMIPHHEDAVAMADLALSRAQHPELKALAKAIKTTQTQEIQQMQAWYKQWYGADVPAWSAGMGMGMMRRNGVASPSQRPGMMGRGQVGKGSMGTDLNALENAADFDREFIVQMIPHHQMAIMMSTMVANSAKHPEIRALAQSIARSQSAEIEQMQQWYQTWYPQR</sequence>
<feature type="transmembrane region" description="Helical" evidence="1">
    <location>
        <begin position="12"/>
        <end position="33"/>
    </location>
</feature>
<keyword evidence="1" id="KW-1133">Transmembrane helix</keyword>
<dbReference type="OrthoDB" id="517560at2"/>
<dbReference type="RefSeq" id="WP_073074403.1">
    <property type="nucleotide sequence ID" value="NZ_MPPI01000036.1"/>
</dbReference>
<dbReference type="PANTHER" id="PTHR36933:SF1">
    <property type="entry name" value="SLL0788 PROTEIN"/>
    <property type="match status" value="1"/>
</dbReference>
<reference evidence="3 4" key="1">
    <citation type="submission" date="2018-02" db="EMBL/GenBank/DDBJ databases">
        <authorList>
            <person name="Cohen D.B."/>
            <person name="Kent A.D."/>
        </authorList>
    </citation>
    <scope>NUCLEOTIDE SEQUENCE [LARGE SCALE GENOMIC DNA]</scope>
    <source>
        <strain evidence="3 4">ULC007</strain>
    </source>
</reference>
<dbReference type="InterPro" id="IPR005183">
    <property type="entry name" value="DUF305_CopM-like"/>
</dbReference>
<proteinExistence type="predicted"/>
<gene>
    <name evidence="3" type="ORF">C7B65_19950</name>
</gene>
<protein>
    <submittedName>
        <fullName evidence="3">DUF305 domain-containing protein</fullName>
    </submittedName>
</protein>